<keyword evidence="1" id="KW-0472">Membrane</keyword>
<dbReference type="AlphaFoldDB" id="A0A1F7GFS6"/>
<reference evidence="2 3" key="1">
    <citation type="journal article" date="2016" name="Nat. Commun.">
        <title>Thousands of microbial genomes shed light on interconnected biogeochemical processes in an aquifer system.</title>
        <authorList>
            <person name="Anantharaman K."/>
            <person name="Brown C.T."/>
            <person name="Hug L.A."/>
            <person name="Sharon I."/>
            <person name="Castelle C.J."/>
            <person name="Probst A.J."/>
            <person name="Thomas B.C."/>
            <person name="Singh A."/>
            <person name="Wilkins M.J."/>
            <person name="Karaoz U."/>
            <person name="Brodie E.L."/>
            <person name="Williams K.H."/>
            <person name="Hubbard S.S."/>
            <person name="Banfield J.F."/>
        </authorList>
    </citation>
    <scope>NUCLEOTIDE SEQUENCE [LARGE SCALE GENOMIC DNA]</scope>
</reference>
<protein>
    <submittedName>
        <fullName evidence="2">Uncharacterized protein</fullName>
    </submittedName>
</protein>
<gene>
    <name evidence="2" type="ORF">A2866_02225</name>
</gene>
<organism evidence="2 3">
    <name type="scientific">Candidatus Roizmanbacteria bacterium RIFCSPHIGHO2_01_FULL_39_8</name>
    <dbReference type="NCBI Taxonomy" id="1802033"/>
    <lineage>
        <taxon>Bacteria</taxon>
        <taxon>Candidatus Roizmaniibacteriota</taxon>
    </lineage>
</organism>
<proteinExistence type="predicted"/>
<dbReference type="EMBL" id="MFZI01000080">
    <property type="protein sequence ID" value="OGK17770.1"/>
    <property type="molecule type" value="Genomic_DNA"/>
</dbReference>
<evidence type="ECO:0000313" key="2">
    <source>
        <dbReference type="EMBL" id="OGK17770.1"/>
    </source>
</evidence>
<comment type="caution">
    <text evidence="2">The sequence shown here is derived from an EMBL/GenBank/DDBJ whole genome shotgun (WGS) entry which is preliminary data.</text>
</comment>
<keyword evidence="1" id="KW-0812">Transmembrane</keyword>
<evidence type="ECO:0000256" key="1">
    <source>
        <dbReference type="SAM" id="Phobius"/>
    </source>
</evidence>
<dbReference type="Proteomes" id="UP000177026">
    <property type="component" value="Unassembled WGS sequence"/>
</dbReference>
<feature type="transmembrane region" description="Helical" evidence="1">
    <location>
        <begin position="6"/>
        <end position="28"/>
    </location>
</feature>
<keyword evidence="1" id="KW-1133">Transmembrane helix</keyword>
<evidence type="ECO:0000313" key="3">
    <source>
        <dbReference type="Proteomes" id="UP000177026"/>
    </source>
</evidence>
<name>A0A1F7GFS6_9BACT</name>
<accession>A0A1F7GFS6</accession>
<sequence>MGDREIINLTMLLPIFLILLTISFILALRSMKDFEMPKEVKALLRFRNIRGTILFFKGKKIKHYRS</sequence>